<feature type="region of interest" description="Disordered" evidence="1">
    <location>
        <begin position="1"/>
        <end position="112"/>
    </location>
</feature>
<feature type="region of interest" description="Disordered" evidence="1">
    <location>
        <begin position="216"/>
        <end position="297"/>
    </location>
</feature>
<gene>
    <name evidence="2" type="ORF">PARMNEM_LOCUS8910</name>
</gene>
<dbReference type="AlphaFoldDB" id="A0AAV1L1J8"/>
<protein>
    <submittedName>
        <fullName evidence="2">Uncharacterized protein</fullName>
    </submittedName>
</protein>
<feature type="compositionally biased region" description="Low complexity" evidence="1">
    <location>
        <begin position="627"/>
        <end position="644"/>
    </location>
</feature>
<feature type="region of interest" description="Disordered" evidence="1">
    <location>
        <begin position="616"/>
        <end position="649"/>
    </location>
</feature>
<feature type="compositionally biased region" description="Polar residues" evidence="1">
    <location>
        <begin position="380"/>
        <end position="389"/>
    </location>
</feature>
<feature type="region of interest" description="Disordered" evidence="1">
    <location>
        <begin position="462"/>
        <end position="513"/>
    </location>
</feature>
<sequence length="658" mass="72366">MPPPLTSEESDVADSEGRLSTESSPLRRRRGGILKGGRLWKSLDMDRDMNEQNEDQRSTTTVSDEDGSVTRTVHFVERPQESNHEETIPKNETEATQTSDDETNTQKETGTSTIHRLETPLILTIQTPKTNSAVQQLFNSNRPPPPAIEPQLITSETLRAWDAGVRPKAEDAAVRRVAERNALRCSLLRSEARKKQQAKQETTSLAERIRLLTCDVDEPEDRASPASISVDKFSSSSDKSSDKSFNIMDKNCEKAFGSASSSSSSSTLSAPVPIRQQPPDLGDVHQEYQKPRSEPRRQFLSTLAPLTACVGSAAHHEGFYYVPPGDRTSASAATTLDLQEHNEAPAPDVVAGTPGANDGDDGLAAFARASAPRTERLRQRYSQESQPVSSDDEHDDYGFHRRPAVRGIAVKQQLAASDDILQQMQNELQPSSSSNSSHVAAHACQRTNSNYSWPYYSEANLNSRPQSRTSSNSNCCSDSSQELYSSQTSSEQTSPVRTAARCRRPESPPPIRSHHQLLYVPYSTHYHYQHDYPTHWAANDYDRQVHSYYQQQPRSGASTPQPSTAYQQRAHYSHALQMQNMCPAPARYRPVPVPQPGGGKQMICYSEKVAAPLYQPAPGSPSRAVRGAPEGAATAGQAPAATSPMAPPPNPVYYAMNV</sequence>
<feature type="compositionally biased region" description="Low complexity" evidence="1">
    <location>
        <begin position="227"/>
        <end position="238"/>
    </location>
</feature>
<feature type="region of interest" description="Disordered" evidence="1">
    <location>
        <begin position="371"/>
        <end position="399"/>
    </location>
</feature>
<feature type="compositionally biased region" description="Basic and acidic residues" evidence="1">
    <location>
        <begin position="41"/>
        <end position="57"/>
    </location>
</feature>
<comment type="caution">
    <text evidence="2">The sequence shown here is derived from an EMBL/GenBank/DDBJ whole genome shotgun (WGS) entry which is preliminary data.</text>
</comment>
<dbReference type="EMBL" id="CAVLGL010000082">
    <property type="protein sequence ID" value="CAK1588252.1"/>
    <property type="molecule type" value="Genomic_DNA"/>
</dbReference>
<feature type="compositionally biased region" description="Low complexity" evidence="1">
    <location>
        <begin position="258"/>
        <end position="270"/>
    </location>
</feature>
<dbReference type="Proteomes" id="UP001314205">
    <property type="component" value="Unassembled WGS sequence"/>
</dbReference>
<organism evidence="2 3">
    <name type="scientific">Parnassius mnemosyne</name>
    <name type="common">clouded apollo</name>
    <dbReference type="NCBI Taxonomy" id="213953"/>
    <lineage>
        <taxon>Eukaryota</taxon>
        <taxon>Metazoa</taxon>
        <taxon>Ecdysozoa</taxon>
        <taxon>Arthropoda</taxon>
        <taxon>Hexapoda</taxon>
        <taxon>Insecta</taxon>
        <taxon>Pterygota</taxon>
        <taxon>Neoptera</taxon>
        <taxon>Endopterygota</taxon>
        <taxon>Lepidoptera</taxon>
        <taxon>Glossata</taxon>
        <taxon>Ditrysia</taxon>
        <taxon>Papilionoidea</taxon>
        <taxon>Papilionidae</taxon>
        <taxon>Parnassiinae</taxon>
        <taxon>Parnassini</taxon>
        <taxon>Parnassius</taxon>
        <taxon>Driopa</taxon>
    </lineage>
</organism>
<reference evidence="2 3" key="1">
    <citation type="submission" date="2023-11" db="EMBL/GenBank/DDBJ databases">
        <authorList>
            <person name="Hedman E."/>
            <person name="Englund M."/>
            <person name="Stromberg M."/>
            <person name="Nyberg Akerstrom W."/>
            <person name="Nylinder S."/>
            <person name="Jareborg N."/>
            <person name="Kallberg Y."/>
            <person name="Kronander E."/>
        </authorList>
    </citation>
    <scope>NUCLEOTIDE SEQUENCE [LARGE SCALE GENOMIC DNA]</scope>
</reference>
<feature type="compositionally biased region" description="Basic and acidic residues" evidence="1">
    <location>
        <begin position="282"/>
        <end position="297"/>
    </location>
</feature>
<accession>A0AAV1L1J8</accession>
<keyword evidence="3" id="KW-1185">Reference proteome</keyword>
<proteinExistence type="predicted"/>
<evidence type="ECO:0000313" key="3">
    <source>
        <dbReference type="Proteomes" id="UP001314205"/>
    </source>
</evidence>
<evidence type="ECO:0000256" key="1">
    <source>
        <dbReference type="SAM" id="MobiDB-lite"/>
    </source>
</evidence>
<evidence type="ECO:0000313" key="2">
    <source>
        <dbReference type="EMBL" id="CAK1588252.1"/>
    </source>
</evidence>
<name>A0AAV1L1J8_9NEOP</name>
<feature type="compositionally biased region" description="Basic and acidic residues" evidence="1">
    <location>
        <begin position="74"/>
        <end position="93"/>
    </location>
</feature>
<feature type="compositionally biased region" description="Low complexity" evidence="1">
    <location>
        <begin position="470"/>
        <end position="494"/>
    </location>
</feature>